<evidence type="ECO:0000313" key="8">
    <source>
        <dbReference type="Proteomes" id="UP000095209"/>
    </source>
</evidence>
<comment type="similarity">
    <text evidence="1">Belongs to the sigma-70 factor family. ECF subfamily.</text>
</comment>
<protein>
    <recommendedName>
        <fullName evidence="9">RNA polymerase subunit sigma-70</fullName>
    </recommendedName>
</protein>
<dbReference type="InterPro" id="IPR036388">
    <property type="entry name" value="WH-like_DNA-bd_sf"/>
</dbReference>
<name>A0A1E5LI55_9BACI</name>
<sequence length="170" mass="20097">MNIEQLVKQAQKHNDEAFFEPISIHKAQIYKIAFSYMKNEQDALEAVQEVTYRAYSSIKKLKNPNYFATWLTRITLNYCADEQKRKRKTLNKEIEYASEAADNHVIGNIEVERLIESLDPKYQQVITLKYVQDYTIPQIAEVIQRPEGTIKTWLNKSLRLLRKELEKEEV</sequence>
<dbReference type="PANTHER" id="PTHR43133">
    <property type="entry name" value="RNA POLYMERASE ECF-TYPE SIGMA FACTO"/>
    <property type="match status" value="1"/>
</dbReference>
<gene>
    <name evidence="7" type="ORF">BFG57_11280</name>
</gene>
<proteinExistence type="inferred from homology"/>
<evidence type="ECO:0000313" key="7">
    <source>
        <dbReference type="EMBL" id="OEH93760.1"/>
    </source>
</evidence>
<dbReference type="InterPro" id="IPR013249">
    <property type="entry name" value="RNA_pol_sigma70_r4_t2"/>
</dbReference>
<dbReference type="Pfam" id="PF08281">
    <property type="entry name" value="Sigma70_r4_2"/>
    <property type="match status" value="1"/>
</dbReference>
<dbReference type="Pfam" id="PF04542">
    <property type="entry name" value="Sigma70_r2"/>
    <property type="match status" value="1"/>
</dbReference>
<organism evidence="7 8">
    <name type="scientific">Bacillus solimangrovi</name>
    <dbReference type="NCBI Taxonomy" id="1305675"/>
    <lineage>
        <taxon>Bacteria</taxon>
        <taxon>Bacillati</taxon>
        <taxon>Bacillota</taxon>
        <taxon>Bacilli</taxon>
        <taxon>Bacillales</taxon>
        <taxon>Bacillaceae</taxon>
        <taxon>Bacillus</taxon>
    </lineage>
</organism>
<dbReference type="GO" id="GO:0016987">
    <property type="term" value="F:sigma factor activity"/>
    <property type="evidence" value="ECO:0007669"/>
    <property type="project" value="UniProtKB-KW"/>
</dbReference>
<evidence type="ECO:0000256" key="2">
    <source>
        <dbReference type="ARBA" id="ARBA00023015"/>
    </source>
</evidence>
<dbReference type="SUPFAM" id="SSF88946">
    <property type="entry name" value="Sigma2 domain of RNA polymerase sigma factors"/>
    <property type="match status" value="1"/>
</dbReference>
<evidence type="ECO:0000259" key="6">
    <source>
        <dbReference type="Pfam" id="PF08281"/>
    </source>
</evidence>
<evidence type="ECO:0000259" key="5">
    <source>
        <dbReference type="Pfam" id="PF04542"/>
    </source>
</evidence>
<dbReference type="CDD" id="cd06171">
    <property type="entry name" value="Sigma70_r4"/>
    <property type="match status" value="1"/>
</dbReference>
<dbReference type="InterPro" id="IPR013325">
    <property type="entry name" value="RNA_pol_sigma_r2"/>
</dbReference>
<reference evidence="7 8" key="1">
    <citation type="submission" date="2016-08" db="EMBL/GenBank/DDBJ databases">
        <title>Genome of Bacillus solimangrovi GH2-4.</title>
        <authorList>
            <person name="Lim S."/>
            <person name="Kim B.-C."/>
        </authorList>
    </citation>
    <scope>NUCLEOTIDE SEQUENCE [LARGE SCALE GENOMIC DNA]</scope>
    <source>
        <strain evidence="7 8">GH2-4</strain>
    </source>
</reference>
<evidence type="ECO:0000256" key="1">
    <source>
        <dbReference type="ARBA" id="ARBA00010641"/>
    </source>
</evidence>
<dbReference type="PANTHER" id="PTHR43133:SF51">
    <property type="entry name" value="RNA POLYMERASE SIGMA FACTOR"/>
    <property type="match status" value="1"/>
</dbReference>
<feature type="domain" description="RNA polymerase sigma factor 70 region 4 type 2" evidence="6">
    <location>
        <begin position="110"/>
        <end position="160"/>
    </location>
</feature>
<dbReference type="EMBL" id="MJEH01000009">
    <property type="protein sequence ID" value="OEH93760.1"/>
    <property type="molecule type" value="Genomic_DNA"/>
</dbReference>
<feature type="domain" description="RNA polymerase sigma-70 region 2" evidence="5">
    <location>
        <begin position="25"/>
        <end position="88"/>
    </location>
</feature>
<dbReference type="InterPro" id="IPR014284">
    <property type="entry name" value="RNA_pol_sigma-70_dom"/>
</dbReference>
<dbReference type="InterPro" id="IPR039425">
    <property type="entry name" value="RNA_pol_sigma-70-like"/>
</dbReference>
<dbReference type="STRING" id="1305675.BFG57_11280"/>
<dbReference type="NCBIfam" id="TIGR02937">
    <property type="entry name" value="sigma70-ECF"/>
    <property type="match status" value="1"/>
</dbReference>
<accession>A0A1E5LI55</accession>
<keyword evidence="2" id="KW-0805">Transcription regulation</keyword>
<dbReference type="GO" id="GO:0003677">
    <property type="term" value="F:DNA binding"/>
    <property type="evidence" value="ECO:0007669"/>
    <property type="project" value="InterPro"/>
</dbReference>
<dbReference type="Gene3D" id="1.10.1740.10">
    <property type="match status" value="1"/>
</dbReference>
<dbReference type="RefSeq" id="WP_069716188.1">
    <property type="nucleotide sequence ID" value="NZ_MJEH01000009.1"/>
</dbReference>
<comment type="caution">
    <text evidence="7">The sequence shown here is derived from an EMBL/GenBank/DDBJ whole genome shotgun (WGS) entry which is preliminary data.</text>
</comment>
<keyword evidence="8" id="KW-1185">Reference proteome</keyword>
<dbReference type="Gene3D" id="1.10.10.10">
    <property type="entry name" value="Winged helix-like DNA-binding domain superfamily/Winged helix DNA-binding domain"/>
    <property type="match status" value="1"/>
</dbReference>
<evidence type="ECO:0000256" key="4">
    <source>
        <dbReference type="ARBA" id="ARBA00023163"/>
    </source>
</evidence>
<dbReference type="Proteomes" id="UP000095209">
    <property type="component" value="Unassembled WGS sequence"/>
</dbReference>
<dbReference type="GO" id="GO:0006352">
    <property type="term" value="P:DNA-templated transcription initiation"/>
    <property type="evidence" value="ECO:0007669"/>
    <property type="project" value="InterPro"/>
</dbReference>
<keyword evidence="3" id="KW-0731">Sigma factor</keyword>
<dbReference type="SUPFAM" id="SSF88659">
    <property type="entry name" value="Sigma3 and sigma4 domains of RNA polymerase sigma factors"/>
    <property type="match status" value="1"/>
</dbReference>
<dbReference type="InterPro" id="IPR013324">
    <property type="entry name" value="RNA_pol_sigma_r3/r4-like"/>
</dbReference>
<dbReference type="InterPro" id="IPR007627">
    <property type="entry name" value="RNA_pol_sigma70_r2"/>
</dbReference>
<evidence type="ECO:0000256" key="3">
    <source>
        <dbReference type="ARBA" id="ARBA00023082"/>
    </source>
</evidence>
<dbReference type="AlphaFoldDB" id="A0A1E5LI55"/>
<keyword evidence="4" id="KW-0804">Transcription</keyword>
<evidence type="ECO:0008006" key="9">
    <source>
        <dbReference type="Google" id="ProtNLM"/>
    </source>
</evidence>